<proteinExistence type="predicted"/>
<dbReference type="HOGENOM" id="CLU_678503_0_0_1"/>
<dbReference type="Gene3D" id="3.80.10.10">
    <property type="entry name" value="Ribonuclease Inhibitor"/>
    <property type="match status" value="2"/>
</dbReference>
<evidence type="ECO:0000313" key="5">
    <source>
        <dbReference type="Proteomes" id="UP000007266"/>
    </source>
</evidence>
<dbReference type="PANTHER" id="PTHR45617">
    <property type="entry name" value="LEUCINE RICH REPEAT FAMILY PROTEIN"/>
    <property type="match status" value="1"/>
</dbReference>
<dbReference type="OrthoDB" id="1055097at2759"/>
<dbReference type="EMBL" id="KQ971338">
    <property type="protein sequence ID" value="EFA02291.1"/>
    <property type="molecule type" value="Genomic_DNA"/>
</dbReference>
<evidence type="ECO:0000256" key="3">
    <source>
        <dbReference type="SAM" id="SignalP"/>
    </source>
</evidence>
<dbReference type="eggNOG" id="KOG0619">
    <property type="taxonomic scope" value="Eukaryota"/>
</dbReference>
<dbReference type="Proteomes" id="UP000007266">
    <property type="component" value="Linkage group 4"/>
</dbReference>
<keyword evidence="2" id="KW-0677">Repeat</keyword>
<sequence length="406" mass="47354">MRHLIALLLTVLLYNESDAACRHSYMTFCDDLSDLGNYNIEDWREIVVGTESYNASQLKTIDHTSLPFYKMERLVTLIIVGQIKEIKMFTFALNHYYNRLNVLEFYANDIKRIKFTTFDTMTLTKLGLVNNNIENLSKGMFYNCHITTIDVSHNKLEAIEVDVFTETNLYNSTKELILRHNRIELMESGCLPSSLEILNLDHNKMNVINIELFKNVCCLKELTLSHNNLKNIAFAIVLNQLRWLDASHNIVKVVYSQHLNNLTKLEVLDLGHNIIDSPVVFKRFNLTQRALQISLAFNKLTHLVIDENNFRDHVVYLYGNPWNCKCWQMLEQFMIDNKVKRSACDLKFFGNGEVPYCLEYGQSDCRSGSFDKNTNITRHDIDTFTNVVKDTLNKIKCRHSPRLWQK</sequence>
<organism evidence="4 5">
    <name type="scientific">Tribolium castaneum</name>
    <name type="common">Red flour beetle</name>
    <dbReference type="NCBI Taxonomy" id="7070"/>
    <lineage>
        <taxon>Eukaryota</taxon>
        <taxon>Metazoa</taxon>
        <taxon>Ecdysozoa</taxon>
        <taxon>Arthropoda</taxon>
        <taxon>Hexapoda</taxon>
        <taxon>Insecta</taxon>
        <taxon>Pterygota</taxon>
        <taxon>Neoptera</taxon>
        <taxon>Endopterygota</taxon>
        <taxon>Coleoptera</taxon>
        <taxon>Polyphaga</taxon>
        <taxon>Cucujiformia</taxon>
        <taxon>Tenebrionidae</taxon>
        <taxon>Tenebrionidae incertae sedis</taxon>
        <taxon>Tribolium</taxon>
    </lineage>
</organism>
<evidence type="ECO:0000256" key="1">
    <source>
        <dbReference type="ARBA" id="ARBA00022614"/>
    </source>
</evidence>
<dbReference type="PhylomeDB" id="D2A3C6"/>
<evidence type="ECO:0000313" key="4">
    <source>
        <dbReference type="EMBL" id="EFA02291.1"/>
    </source>
</evidence>
<dbReference type="SUPFAM" id="SSF52058">
    <property type="entry name" value="L domain-like"/>
    <property type="match status" value="1"/>
</dbReference>
<name>D2A3C6_TRICA</name>
<keyword evidence="1" id="KW-0433">Leucine-rich repeat</keyword>
<dbReference type="PROSITE" id="PS51450">
    <property type="entry name" value="LRR"/>
    <property type="match status" value="1"/>
</dbReference>
<dbReference type="KEGG" id="tca:103312628"/>
<evidence type="ECO:0000256" key="2">
    <source>
        <dbReference type="ARBA" id="ARBA00022737"/>
    </source>
</evidence>
<dbReference type="InParanoid" id="D2A3C6"/>
<dbReference type="InterPro" id="IPR032675">
    <property type="entry name" value="LRR_dom_sf"/>
</dbReference>
<reference evidence="4 5" key="2">
    <citation type="journal article" date="2010" name="Nucleic Acids Res.">
        <title>BeetleBase in 2010: revisions to provide comprehensive genomic information for Tribolium castaneum.</title>
        <authorList>
            <person name="Kim H.S."/>
            <person name="Murphy T."/>
            <person name="Xia J."/>
            <person name="Caragea D."/>
            <person name="Park Y."/>
            <person name="Beeman R.W."/>
            <person name="Lorenzen M.D."/>
            <person name="Butcher S."/>
            <person name="Manak J.R."/>
            <person name="Brown S.J."/>
        </authorList>
    </citation>
    <scope>GENOME REANNOTATION</scope>
    <source>
        <strain evidence="4 5">Georgia GA2</strain>
    </source>
</reference>
<keyword evidence="5" id="KW-1185">Reference proteome</keyword>
<dbReference type="PANTHER" id="PTHR45617:SF169">
    <property type="entry name" value="LRRCT DOMAIN-CONTAINING PROTEIN"/>
    <property type="match status" value="1"/>
</dbReference>
<dbReference type="Pfam" id="PF13855">
    <property type="entry name" value="LRR_8"/>
    <property type="match status" value="2"/>
</dbReference>
<reference evidence="4 5" key="1">
    <citation type="journal article" date="2008" name="Nature">
        <title>The genome of the model beetle and pest Tribolium castaneum.</title>
        <authorList>
            <consortium name="Tribolium Genome Sequencing Consortium"/>
            <person name="Richards S."/>
            <person name="Gibbs R.A."/>
            <person name="Weinstock G.M."/>
            <person name="Brown S.J."/>
            <person name="Denell R."/>
            <person name="Beeman R.W."/>
            <person name="Gibbs R."/>
            <person name="Beeman R.W."/>
            <person name="Brown S.J."/>
            <person name="Bucher G."/>
            <person name="Friedrich M."/>
            <person name="Grimmelikhuijzen C.J."/>
            <person name="Klingler M."/>
            <person name="Lorenzen M."/>
            <person name="Richards S."/>
            <person name="Roth S."/>
            <person name="Schroder R."/>
            <person name="Tautz D."/>
            <person name="Zdobnov E.M."/>
            <person name="Muzny D."/>
            <person name="Gibbs R.A."/>
            <person name="Weinstock G.M."/>
            <person name="Attaway T."/>
            <person name="Bell S."/>
            <person name="Buhay C.J."/>
            <person name="Chandrabose M.N."/>
            <person name="Chavez D."/>
            <person name="Clerk-Blankenburg K.P."/>
            <person name="Cree A."/>
            <person name="Dao M."/>
            <person name="Davis C."/>
            <person name="Chacko J."/>
            <person name="Dinh H."/>
            <person name="Dugan-Rocha S."/>
            <person name="Fowler G."/>
            <person name="Garner T.T."/>
            <person name="Garnes J."/>
            <person name="Gnirke A."/>
            <person name="Hawes A."/>
            <person name="Hernandez J."/>
            <person name="Hines S."/>
            <person name="Holder M."/>
            <person name="Hume J."/>
            <person name="Jhangiani S.N."/>
            <person name="Joshi V."/>
            <person name="Khan Z.M."/>
            <person name="Jackson L."/>
            <person name="Kovar C."/>
            <person name="Kowis A."/>
            <person name="Lee S."/>
            <person name="Lewis L.R."/>
            <person name="Margolis J."/>
            <person name="Morgan M."/>
            <person name="Nazareth L.V."/>
            <person name="Nguyen N."/>
            <person name="Okwuonu G."/>
            <person name="Parker D."/>
            <person name="Richards S."/>
            <person name="Ruiz S.J."/>
            <person name="Santibanez J."/>
            <person name="Savard J."/>
            <person name="Scherer S.E."/>
            <person name="Schneider B."/>
            <person name="Sodergren E."/>
            <person name="Tautz D."/>
            <person name="Vattahil S."/>
            <person name="Villasana D."/>
            <person name="White C.S."/>
            <person name="Wright R."/>
            <person name="Park Y."/>
            <person name="Beeman R.W."/>
            <person name="Lord J."/>
            <person name="Oppert B."/>
            <person name="Lorenzen M."/>
            <person name="Brown S."/>
            <person name="Wang L."/>
            <person name="Savard J."/>
            <person name="Tautz D."/>
            <person name="Richards S."/>
            <person name="Weinstock G."/>
            <person name="Gibbs R.A."/>
            <person name="Liu Y."/>
            <person name="Worley K."/>
            <person name="Weinstock G."/>
            <person name="Elsik C.G."/>
            <person name="Reese J.T."/>
            <person name="Elhaik E."/>
            <person name="Landan G."/>
            <person name="Graur D."/>
            <person name="Arensburger P."/>
            <person name="Atkinson P."/>
            <person name="Beeman R.W."/>
            <person name="Beidler J."/>
            <person name="Brown S.J."/>
            <person name="Demuth J.P."/>
            <person name="Drury D.W."/>
            <person name="Du Y.Z."/>
            <person name="Fujiwara H."/>
            <person name="Lorenzen M."/>
            <person name="Maselli V."/>
            <person name="Osanai M."/>
            <person name="Park Y."/>
            <person name="Robertson H.M."/>
            <person name="Tu Z."/>
            <person name="Wang J.J."/>
            <person name="Wang S."/>
            <person name="Richards S."/>
            <person name="Song H."/>
            <person name="Zhang L."/>
            <person name="Sodergren E."/>
            <person name="Werner D."/>
            <person name="Stanke M."/>
            <person name="Morgenstern B."/>
            <person name="Solovyev V."/>
            <person name="Kosarev P."/>
            <person name="Brown G."/>
            <person name="Chen H.C."/>
            <person name="Ermolaeva O."/>
            <person name="Hlavina W."/>
            <person name="Kapustin Y."/>
            <person name="Kiryutin B."/>
            <person name="Kitts P."/>
            <person name="Maglott D."/>
            <person name="Pruitt K."/>
            <person name="Sapojnikov V."/>
            <person name="Souvorov A."/>
            <person name="Mackey A.J."/>
            <person name="Waterhouse R.M."/>
            <person name="Wyder S."/>
            <person name="Zdobnov E.M."/>
            <person name="Zdobnov E.M."/>
            <person name="Wyder S."/>
            <person name="Kriventseva E.V."/>
            <person name="Kadowaki T."/>
            <person name="Bork P."/>
            <person name="Aranda M."/>
            <person name="Bao R."/>
            <person name="Beermann A."/>
            <person name="Berns N."/>
            <person name="Bolognesi R."/>
            <person name="Bonneton F."/>
            <person name="Bopp D."/>
            <person name="Brown S.J."/>
            <person name="Bucher G."/>
            <person name="Butts T."/>
            <person name="Chaumot A."/>
            <person name="Denell R.E."/>
            <person name="Ferrier D.E."/>
            <person name="Friedrich M."/>
            <person name="Gordon C.M."/>
            <person name="Jindra M."/>
            <person name="Klingler M."/>
            <person name="Lan Q."/>
            <person name="Lattorff H.M."/>
            <person name="Laudet V."/>
            <person name="von Levetsow C."/>
            <person name="Liu Z."/>
            <person name="Lutz R."/>
            <person name="Lynch J.A."/>
            <person name="da Fonseca R.N."/>
            <person name="Posnien N."/>
            <person name="Reuter R."/>
            <person name="Roth S."/>
            <person name="Savard J."/>
            <person name="Schinko J.B."/>
            <person name="Schmitt C."/>
            <person name="Schoppmeier M."/>
            <person name="Schroder R."/>
            <person name="Shippy T.D."/>
            <person name="Simonnet F."/>
            <person name="Marques-Souza H."/>
            <person name="Tautz D."/>
            <person name="Tomoyasu Y."/>
            <person name="Trauner J."/>
            <person name="Van der Zee M."/>
            <person name="Vervoort M."/>
            <person name="Wittkopp N."/>
            <person name="Wimmer E.A."/>
            <person name="Yang X."/>
            <person name="Jones A.K."/>
            <person name="Sattelle D.B."/>
            <person name="Ebert P.R."/>
            <person name="Nelson D."/>
            <person name="Scott J.G."/>
            <person name="Beeman R.W."/>
            <person name="Muthukrishnan S."/>
            <person name="Kramer K.J."/>
            <person name="Arakane Y."/>
            <person name="Beeman R.W."/>
            <person name="Zhu Q."/>
            <person name="Hogenkamp D."/>
            <person name="Dixit R."/>
            <person name="Oppert B."/>
            <person name="Jiang H."/>
            <person name="Zou Z."/>
            <person name="Marshall J."/>
            <person name="Elpidina E."/>
            <person name="Vinokurov K."/>
            <person name="Oppert C."/>
            <person name="Zou Z."/>
            <person name="Evans J."/>
            <person name="Lu Z."/>
            <person name="Zhao P."/>
            <person name="Sumathipala N."/>
            <person name="Altincicek B."/>
            <person name="Vilcinskas A."/>
            <person name="Williams M."/>
            <person name="Hultmark D."/>
            <person name="Hetru C."/>
            <person name="Jiang H."/>
            <person name="Grimmelikhuijzen C.J."/>
            <person name="Hauser F."/>
            <person name="Cazzamali G."/>
            <person name="Williamson M."/>
            <person name="Park Y."/>
            <person name="Li B."/>
            <person name="Tanaka Y."/>
            <person name="Predel R."/>
            <person name="Neupert S."/>
            <person name="Schachtner J."/>
            <person name="Verleyen P."/>
            <person name="Raible F."/>
            <person name="Bork P."/>
            <person name="Friedrich M."/>
            <person name="Walden K.K."/>
            <person name="Robertson H.M."/>
            <person name="Angeli S."/>
            <person name="Foret S."/>
            <person name="Bucher G."/>
            <person name="Schuetz S."/>
            <person name="Maleszka R."/>
            <person name="Wimmer E.A."/>
            <person name="Beeman R.W."/>
            <person name="Lorenzen M."/>
            <person name="Tomoyasu Y."/>
            <person name="Miller S.C."/>
            <person name="Grossmann D."/>
            <person name="Bucher G."/>
        </authorList>
    </citation>
    <scope>NUCLEOTIDE SEQUENCE [LARGE SCALE GENOMIC DNA]</scope>
    <source>
        <strain evidence="4 5">Georgia GA2</strain>
    </source>
</reference>
<dbReference type="InterPro" id="IPR001611">
    <property type="entry name" value="Leu-rich_rpt"/>
</dbReference>
<feature type="signal peptide" evidence="3">
    <location>
        <begin position="1"/>
        <end position="19"/>
    </location>
</feature>
<accession>D2A3C6</accession>
<protein>
    <submittedName>
        <fullName evidence="4">Insulin-like growth factor-binding protein complex acid labile subunit</fullName>
    </submittedName>
</protein>
<gene>
    <name evidence="4" type="primary">AUGUSTUS-3.0.2_07955</name>
    <name evidence="4" type="ORF">TcasGA2_TC007955</name>
</gene>
<dbReference type="STRING" id="7070.D2A3C6"/>
<feature type="chain" id="PRO_5003027086" evidence="3">
    <location>
        <begin position="20"/>
        <end position="406"/>
    </location>
</feature>
<dbReference type="AlphaFoldDB" id="D2A3C6"/>
<keyword evidence="3" id="KW-0732">Signal</keyword>